<dbReference type="Proteomes" id="UP001472677">
    <property type="component" value="Unassembled WGS sequence"/>
</dbReference>
<gene>
    <name evidence="2" type="ORF">V6N12_068365</name>
</gene>
<sequence length="78" mass="8405">MGESPSLMMESGKGVLNSTNSCLHSGDTSVEASAKRSDARDDGSHATVKSDKRPFKVGKQSIIRQWSHGSRINSPFIN</sequence>
<organism evidence="2 3">
    <name type="scientific">Hibiscus sabdariffa</name>
    <name type="common">roselle</name>
    <dbReference type="NCBI Taxonomy" id="183260"/>
    <lineage>
        <taxon>Eukaryota</taxon>
        <taxon>Viridiplantae</taxon>
        <taxon>Streptophyta</taxon>
        <taxon>Embryophyta</taxon>
        <taxon>Tracheophyta</taxon>
        <taxon>Spermatophyta</taxon>
        <taxon>Magnoliopsida</taxon>
        <taxon>eudicotyledons</taxon>
        <taxon>Gunneridae</taxon>
        <taxon>Pentapetalae</taxon>
        <taxon>rosids</taxon>
        <taxon>malvids</taxon>
        <taxon>Malvales</taxon>
        <taxon>Malvaceae</taxon>
        <taxon>Malvoideae</taxon>
        <taxon>Hibiscus</taxon>
    </lineage>
</organism>
<evidence type="ECO:0000256" key="1">
    <source>
        <dbReference type="SAM" id="MobiDB-lite"/>
    </source>
</evidence>
<evidence type="ECO:0000313" key="3">
    <source>
        <dbReference type="Proteomes" id="UP001472677"/>
    </source>
</evidence>
<reference evidence="2 3" key="1">
    <citation type="journal article" date="2024" name="G3 (Bethesda)">
        <title>Genome assembly of Hibiscus sabdariffa L. provides insights into metabolisms of medicinal natural products.</title>
        <authorList>
            <person name="Kim T."/>
        </authorList>
    </citation>
    <scope>NUCLEOTIDE SEQUENCE [LARGE SCALE GENOMIC DNA]</scope>
    <source>
        <strain evidence="2">TK-2024</strain>
        <tissue evidence="2">Old leaves</tissue>
    </source>
</reference>
<keyword evidence="3" id="KW-1185">Reference proteome</keyword>
<name>A0ABR2FPV1_9ROSI</name>
<comment type="caution">
    <text evidence="2">The sequence shown here is derived from an EMBL/GenBank/DDBJ whole genome shotgun (WGS) entry which is preliminary data.</text>
</comment>
<protein>
    <submittedName>
        <fullName evidence="2">Uncharacterized protein</fullName>
    </submittedName>
</protein>
<evidence type="ECO:0000313" key="2">
    <source>
        <dbReference type="EMBL" id="KAK8584115.1"/>
    </source>
</evidence>
<feature type="region of interest" description="Disordered" evidence="1">
    <location>
        <begin position="1"/>
        <end position="57"/>
    </location>
</feature>
<feature type="compositionally biased region" description="Polar residues" evidence="1">
    <location>
        <begin position="16"/>
        <end position="31"/>
    </location>
</feature>
<dbReference type="EMBL" id="JBBPBM010000005">
    <property type="protein sequence ID" value="KAK8584115.1"/>
    <property type="molecule type" value="Genomic_DNA"/>
</dbReference>
<accession>A0ABR2FPV1</accession>
<proteinExistence type="predicted"/>
<feature type="compositionally biased region" description="Basic and acidic residues" evidence="1">
    <location>
        <begin position="33"/>
        <end position="54"/>
    </location>
</feature>